<evidence type="ECO:0000256" key="8">
    <source>
        <dbReference type="ARBA" id="ARBA00023170"/>
    </source>
</evidence>
<dbReference type="SUPFAM" id="SSF56935">
    <property type="entry name" value="Porins"/>
    <property type="match status" value="1"/>
</dbReference>
<sequence length="594" mass="64670">MLLSAILLAASLSMPEAADSIEAVTITAEKGMVVSMSDTLALAGGDISDELQGLPGLFVNDYGGISALRSVSMHGLGSAHTAIFIDGVRVNNLQTGQADLGFLDLPGYGSAVVDYAQNSLDFKTRRPSFDGNSFNGSAGLEAGSFNTWLPSARLNFRLSDRLSLSVSGSAAVTDGDFPYGDGQKRENNGLKQFRAGADLFGAMRRGDWQAKLYWNKADRNSPGAVNWPSASRQSDMNVFIQGSMKRRFSGLYSLSVSAKAADDRLNYSDEWSETDYRQQELQLNSAHNFDIRAWWKASLSASVQWNRLETTLYQGTRTSIVSAVATSFTPGRFRADLALEFDGWAEKDRFLYALSPSLSLRYDFGPGFGATAFARRALRVPTFNELYYPGYGNAGLRPEDALLSGLGFEWNRRYGSSWQVGAELNGFYNILKDKIVSAPTEADPSIWLPYNVGKVEAAGLDASLKLRWNSGIWSAGISAAYSLQNAEDRTPDSATFGQQITGIPRHSATTAGDVAAGGWKLSASWCFRGGRMDSEGPLPDWNTLDICVSRKISRGRDEATVYLKAGNICDCRYEVVRHYPAPGRSLMLGASVKF</sequence>
<dbReference type="InterPro" id="IPR012910">
    <property type="entry name" value="Plug_dom"/>
</dbReference>
<evidence type="ECO:0000256" key="3">
    <source>
        <dbReference type="ARBA" id="ARBA00022452"/>
    </source>
</evidence>
<dbReference type="Gene3D" id="2.170.130.10">
    <property type="entry name" value="TonB-dependent receptor, plug domain"/>
    <property type="match status" value="1"/>
</dbReference>
<evidence type="ECO:0000313" key="15">
    <source>
        <dbReference type="Proteomes" id="UP000886881"/>
    </source>
</evidence>
<dbReference type="GO" id="GO:0015344">
    <property type="term" value="F:siderophore uptake transmembrane transporter activity"/>
    <property type="evidence" value="ECO:0007669"/>
    <property type="project" value="TreeGrafter"/>
</dbReference>
<evidence type="ECO:0000256" key="1">
    <source>
        <dbReference type="ARBA" id="ARBA00004571"/>
    </source>
</evidence>
<reference evidence="14" key="2">
    <citation type="journal article" date="2021" name="PeerJ">
        <title>Extensive microbial diversity within the chicken gut microbiome revealed by metagenomics and culture.</title>
        <authorList>
            <person name="Gilroy R."/>
            <person name="Ravi A."/>
            <person name="Getino M."/>
            <person name="Pursley I."/>
            <person name="Horton D.L."/>
            <person name="Alikhan N.F."/>
            <person name="Baker D."/>
            <person name="Gharbi K."/>
            <person name="Hall N."/>
            <person name="Watson M."/>
            <person name="Adriaenssens E.M."/>
            <person name="Foster-Nyarko E."/>
            <person name="Jarju S."/>
            <person name="Secka A."/>
            <person name="Antonio M."/>
            <person name="Oren A."/>
            <person name="Chaudhuri R.R."/>
            <person name="La Ragione R."/>
            <person name="Hildebrand F."/>
            <person name="Pallen M.J."/>
        </authorList>
    </citation>
    <scope>NUCLEOTIDE SEQUENCE</scope>
    <source>
        <strain evidence="14">ChiHecec2B26-709</strain>
    </source>
</reference>
<dbReference type="InterPro" id="IPR039426">
    <property type="entry name" value="TonB-dep_rcpt-like"/>
</dbReference>
<evidence type="ECO:0000256" key="9">
    <source>
        <dbReference type="ARBA" id="ARBA00023237"/>
    </source>
</evidence>
<keyword evidence="6 10" id="KW-0798">TonB box</keyword>
<comment type="subcellular location">
    <subcellularLocation>
        <location evidence="1">Cell outer membrane</location>
        <topology evidence="1">Multi-pass membrane protein</topology>
    </subcellularLocation>
</comment>
<evidence type="ECO:0000256" key="7">
    <source>
        <dbReference type="ARBA" id="ARBA00023136"/>
    </source>
</evidence>
<evidence type="ECO:0000256" key="6">
    <source>
        <dbReference type="ARBA" id="ARBA00023077"/>
    </source>
</evidence>
<dbReference type="InterPro" id="IPR000531">
    <property type="entry name" value="Beta-barrel_TonB"/>
</dbReference>
<evidence type="ECO:0000256" key="11">
    <source>
        <dbReference type="SAM" id="SignalP"/>
    </source>
</evidence>
<protein>
    <submittedName>
        <fullName evidence="14">TonB-dependent receptor</fullName>
    </submittedName>
</protein>
<feature type="domain" description="TonB-dependent receptor plug" evidence="13">
    <location>
        <begin position="33"/>
        <end position="113"/>
    </location>
</feature>
<keyword evidence="9" id="KW-0998">Cell outer membrane</keyword>
<dbReference type="PANTHER" id="PTHR30069">
    <property type="entry name" value="TONB-DEPENDENT OUTER MEMBRANE RECEPTOR"/>
    <property type="match status" value="1"/>
</dbReference>
<comment type="caution">
    <text evidence="14">The sequence shown here is derived from an EMBL/GenBank/DDBJ whole genome shotgun (WGS) entry which is preliminary data.</text>
</comment>
<accession>A0A9D1KGI7</accession>
<keyword evidence="2" id="KW-0813">Transport</keyword>
<dbReference type="GO" id="GO:0044718">
    <property type="term" value="P:siderophore transmembrane transport"/>
    <property type="evidence" value="ECO:0007669"/>
    <property type="project" value="TreeGrafter"/>
</dbReference>
<dbReference type="InterPro" id="IPR036942">
    <property type="entry name" value="Beta-barrel_TonB_sf"/>
</dbReference>
<proteinExistence type="inferred from homology"/>
<reference evidence="14" key="1">
    <citation type="submission" date="2020-10" db="EMBL/GenBank/DDBJ databases">
        <authorList>
            <person name="Gilroy R."/>
        </authorList>
    </citation>
    <scope>NUCLEOTIDE SEQUENCE</scope>
    <source>
        <strain evidence="14">ChiHecec2B26-709</strain>
    </source>
</reference>
<dbReference type="Pfam" id="PF00593">
    <property type="entry name" value="TonB_dep_Rec_b-barrel"/>
    <property type="match status" value="1"/>
</dbReference>
<feature type="signal peptide" evidence="11">
    <location>
        <begin position="1"/>
        <end position="18"/>
    </location>
</feature>
<evidence type="ECO:0000259" key="12">
    <source>
        <dbReference type="Pfam" id="PF00593"/>
    </source>
</evidence>
<dbReference type="InterPro" id="IPR037066">
    <property type="entry name" value="Plug_dom_sf"/>
</dbReference>
<evidence type="ECO:0000259" key="13">
    <source>
        <dbReference type="Pfam" id="PF07715"/>
    </source>
</evidence>
<evidence type="ECO:0000256" key="2">
    <source>
        <dbReference type="ARBA" id="ARBA00022448"/>
    </source>
</evidence>
<dbReference type="Pfam" id="PF07715">
    <property type="entry name" value="Plug"/>
    <property type="match status" value="1"/>
</dbReference>
<evidence type="ECO:0000256" key="10">
    <source>
        <dbReference type="RuleBase" id="RU003357"/>
    </source>
</evidence>
<dbReference type="Proteomes" id="UP000886881">
    <property type="component" value="Unassembled WGS sequence"/>
</dbReference>
<evidence type="ECO:0000256" key="4">
    <source>
        <dbReference type="ARBA" id="ARBA00022692"/>
    </source>
</evidence>
<keyword evidence="5 11" id="KW-0732">Signal</keyword>
<feature type="chain" id="PRO_5038910059" evidence="11">
    <location>
        <begin position="19"/>
        <end position="594"/>
    </location>
</feature>
<keyword evidence="8 14" id="KW-0675">Receptor</keyword>
<dbReference type="GO" id="GO:0009279">
    <property type="term" value="C:cell outer membrane"/>
    <property type="evidence" value="ECO:0007669"/>
    <property type="project" value="UniProtKB-SubCell"/>
</dbReference>
<evidence type="ECO:0000256" key="5">
    <source>
        <dbReference type="ARBA" id="ARBA00022729"/>
    </source>
</evidence>
<organism evidence="14 15">
    <name type="scientific">Candidatus Cryptobacteroides merdipullorum</name>
    <dbReference type="NCBI Taxonomy" id="2840771"/>
    <lineage>
        <taxon>Bacteria</taxon>
        <taxon>Pseudomonadati</taxon>
        <taxon>Bacteroidota</taxon>
        <taxon>Bacteroidia</taxon>
        <taxon>Bacteroidales</taxon>
        <taxon>Candidatus Cryptobacteroides</taxon>
    </lineage>
</organism>
<comment type="similarity">
    <text evidence="10">Belongs to the TonB-dependent receptor family.</text>
</comment>
<keyword evidence="7 10" id="KW-0472">Membrane</keyword>
<gene>
    <name evidence="14" type="ORF">IAC35_02630</name>
</gene>
<dbReference type="Gene3D" id="2.40.170.20">
    <property type="entry name" value="TonB-dependent receptor, beta-barrel domain"/>
    <property type="match status" value="1"/>
</dbReference>
<dbReference type="EMBL" id="DVLC01000051">
    <property type="protein sequence ID" value="HIT46736.1"/>
    <property type="molecule type" value="Genomic_DNA"/>
</dbReference>
<dbReference type="AlphaFoldDB" id="A0A9D1KGI7"/>
<keyword evidence="3" id="KW-1134">Transmembrane beta strand</keyword>
<name>A0A9D1KGI7_9BACT</name>
<dbReference type="PANTHER" id="PTHR30069:SF29">
    <property type="entry name" value="HEMOGLOBIN AND HEMOGLOBIN-HAPTOGLOBIN-BINDING PROTEIN 1-RELATED"/>
    <property type="match status" value="1"/>
</dbReference>
<keyword evidence="4" id="KW-0812">Transmembrane</keyword>
<evidence type="ECO:0000313" key="14">
    <source>
        <dbReference type="EMBL" id="HIT46736.1"/>
    </source>
</evidence>
<feature type="domain" description="TonB-dependent receptor-like beta-barrel" evidence="12">
    <location>
        <begin position="183"/>
        <end position="553"/>
    </location>
</feature>